<evidence type="ECO:0000256" key="8">
    <source>
        <dbReference type="ARBA" id="ARBA00023180"/>
    </source>
</evidence>
<name>A0A7R8XJ38_9CRUS</name>
<dbReference type="GO" id="GO:0005109">
    <property type="term" value="F:frizzled binding"/>
    <property type="evidence" value="ECO:0007669"/>
    <property type="project" value="TreeGrafter"/>
</dbReference>
<comment type="subcellular location">
    <subcellularLocation>
        <location evidence="1 10">Secreted</location>
        <location evidence="1 10">Extracellular space</location>
        <location evidence="1 10">Extracellular matrix</location>
    </subcellularLocation>
</comment>
<evidence type="ECO:0000256" key="10">
    <source>
        <dbReference type="RuleBase" id="RU003500"/>
    </source>
</evidence>
<dbReference type="GO" id="GO:0000902">
    <property type="term" value="P:cell morphogenesis"/>
    <property type="evidence" value="ECO:0007669"/>
    <property type="project" value="UniProtKB-ARBA"/>
</dbReference>
<evidence type="ECO:0000256" key="2">
    <source>
        <dbReference type="ARBA" id="ARBA00005683"/>
    </source>
</evidence>
<keyword evidence="5" id="KW-0272">Extracellular matrix</keyword>
<evidence type="ECO:0000256" key="5">
    <source>
        <dbReference type="ARBA" id="ARBA00022530"/>
    </source>
</evidence>
<dbReference type="PANTHER" id="PTHR12027">
    <property type="entry name" value="WNT RELATED"/>
    <property type="match status" value="1"/>
</dbReference>
<evidence type="ECO:0000256" key="9">
    <source>
        <dbReference type="ARBA" id="ARBA00023288"/>
    </source>
</evidence>
<dbReference type="PRINTS" id="PR01349">
    <property type="entry name" value="WNTPROTEIN"/>
</dbReference>
<keyword evidence="7" id="KW-1015">Disulfide bond</keyword>
<keyword evidence="4" id="KW-0964">Secreted</keyword>
<dbReference type="GO" id="GO:0030182">
    <property type="term" value="P:neuron differentiation"/>
    <property type="evidence" value="ECO:0007669"/>
    <property type="project" value="TreeGrafter"/>
</dbReference>
<keyword evidence="8" id="KW-0325">Glycoprotein</keyword>
<dbReference type="GO" id="GO:0005615">
    <property type="term" value="C:extracellular space"/>
    <property type="evidence" value="ECO:0007669"/>
    <property type="project" value="TreeGrafter"/>
</dbReference>
<sequence length="276" mass="31376">MHLCTSSCAYVGTREMAFVHAISAAGVAHAVTRACASGSLTTCGCDANIQGREHDRAFRWSGCSHNINYGSKFSKSFVDARELRSRKKFKKRNLDNGEEDDHRRRTSIILMNLHNNEAGRQVIQKNMKKECKCHGVSGSCELKTCWRVMPTFRQVGELLRDKYDGAVEVRGEPVGNEILLVPRNQQFKPQAREDLVYIKRSPDFCELDLKKGSLGTRGRSCNKGSRGIDGCDLLCCNRGYKTRRHKIAERCNCKFWWCCQVKCQTCEREIEIHTCL</sequence>
<evidence type="ECO:0000256" key="1">
    <source>
        <dbReference type="ARBA" id="ARBA00004498"/>
    </source>
</evidence>
<accession>A0A7R8XJ38</accession>
<dbReference type="PROSITE" id="PS00246">
    <property type="entry name" value="WNT1"/>
    <property type="match status" value="1"/>
</dbReference>
<dbReference type="Proteomes" id="UP000677054">
    <property type="component" value="Unassembled WGS sequence"/>
</dbReference>
<organism evidence="11">
    <name type="scientific">Darwinula stevensoni</name>
    <dbReference type="NCBI Taxonomy" id="69355"/>
    <lineage>
        <taxon>Eukaryota</taxon>
        <taxon>Metazoa</taxon>
        <taxon>Ecdysozoa</taxon>
        <taxon>Arthropoda</taxon>
        <taxon>Crustacea</taxon>
        <taxon>Oligostraca</taxon>
        <taxon>Ostracoda</taxon>
        <taxon>Podocopa</taxon>
        <taxon>Podocopida</taxon>
        <taxon>Darwinulocopina</taxon>
        <taxon>Darwinuloidea</taxon>
        <taxon>Darwinulidae</taxon>
        <taxon>Darwinula</taxon>
    </lineage>
</organism>
<keyword evidence="12" id="KW-1185">Reference proteome</keyword>
<keyword evidence="6 10" id="KW-0879">Wnt signaling pathway</keyword>
<keyword evidence="9" id="KW-0449">Lipoprotein</keyword>
<protein>
    <recommendedName>
        <fullName evidence="10">Protein Wnt</fullName>
    </recommendedName>
</protein>
<dbReference type="Pfam" id="PF00110">
    <property type="entry name" value="wnt"/>
    <property type="match status" value="1"/>
</dbReference>
<comment type="function">
    <text evidence="10">Ligand for members of the frizzled family of seven transmembrane receptors.</text>
</comment>
<dbReference type="EMBL" id="LR901332">
    <property type="protein sequence ID" value="CAD7248364.1"/>
    <property type="molecule type" value="Genomic_DNA"/>
</dbReference>
<dbReference type="GO" id="GO:0005125">
    <property type="term" value="F:cytokine activity"/>
    <property type="evidence" value="ECO:0007669"/>
    <property type="project" value="TreeGrafter"/>
</dbReference>
<dbReference type="Gene3D" id="3.30.2460.20">
    <property type="match status" value="1"/>
</dbReference>
<keyword evidence="3 10" id="KW-0217">Developmental protein</keyword>
<evidence type="ECO:0000256" key="7">
    <source>
        <dbReference type="ARBA" id="ARBA00023157"/>
    </source>
</evidence>
<dbReference type="AlphaFoldDB" id="A0A7R8XJ38"/>
<reference evidence="11" key="1">
    <citation type="submission" date="2020-11" db="EMBL/GenBank/DDBJ databases">
        <authorList>
            <person name="Tran Van P."/>
        </authorList>
    </citation>
    <scope>NUCLEOTIDE SEQUENCE</scope>
</reference>
<dbReference type="InterPro" id="IPR005817">
    <property type="entry name" value="Wnt"/>
</dbReference>
<dbReference type="InterPro" id="IPR018161">
    <property type="entry name" value="Wnt_CS"/>
</dbReference>
<dbReference type="EMBL" id="CAJPEV010001815">
    <property type="protein sequence ID" value="CAG0894440.1"/>
    <property type="molecule type" value="Genomic_DNA"/>
</dbReference>
<dbReference type="FunFam" id="3.30.2460.20:FF:000001">
    <property type="entry name" value="Wnt homolog"/>
    <property type="match status" value="1"/>
</dbReference>
<evidence type="ECO:0000256" key="3">
    <source>
        <dbReference type="ARBA" id="ARBA00022473"/>
    </source>
</evidence>
<evidence type="ECO:0000313" key="12">
    <source>
        <dbReference type="Proteomes" id="UP000677054"/>
    </source>
</evidence>
<dbReference type="GO" id="GO:0045165">
    <property type="term" value="P:cell fate commitment"/>
    <property type="evidence" value="ECO:0007669"/>
    <property type="project" value="TreeGrafter"/>
</dbReference>
<dbReference type="GO" id="GO:0007517">
    <property type="term" value="P:muscle organ development"/>
    <property type="evidence" value="ECO:0007669"/>
    <property type="project" value="UniProtKB-ARBA"/>
</dbReference>
<proteinExistence type="inferred from homology"/>
<comment type="similarity">
    <text evidence="2 10">Belongs to the Wnt family.</text>
</comment>
<gene>
    <name evidence="11" type="ORF">DSTB1V02_LOCUS8180</name>
</gene>
<evidence type="ECO:0000313" key="11">
    <source>
        <dbReference type="EMBL" id="CAD7248364.1"/>
    </source>
</evidence>
<dbReference type="GO" id="GO:0060070">
    <property type="term" value="P:canonical Wnt signaling pathway"/>
    <property type="evidence" value="ECO:0007669"/>
    <property type="project" value="TreeGrafter"/>
</dbReference>
<dbReference type="OrthoDB" id="5945655at2759"/>
<evidence type="ECO:0000256" key="4">
    <source>
        <dbReference type="ARBA" id="ARBA00022525"/>
    </source>
</evidence>
<dbReference type="PANTHER" id="PTHR12027:SF101">
    <property type="entry name" value="PROTEIN WNT-4"/>
    <property type="match status" value="1"/>
</dbReference>
<dbReference type="SMART" id="SM00097">
    <property type="entry name" value="WNT1"/>
    <property type="match status" value="1"/>
</dbReference>
<evidence type="ECO:0000256" key="6">
    <source>
        <dbReference type="ARBA" id="ARBA00022687"/>
    </source>
</evidence>
<dbReference type="InterPro" id="IPR043158">
    <property type="entry name" value="Wnt_C"/>
</dbReference>